<dbReference type="FunFam" id="2.60.120.260:FF:000049">
    <property type="entry name" value="Beta-galactosidase"/>
    <property type="match status" value="1"/>
</dbReference>
<feature type="domain" description="Glycoside hydrolase 35 catalytic" evidence="4">
    <location>
        <begin position="5"/>
        <end position="116"/>
    </location>
</feature>
<evidence type="ECO:0000313" key="7">
    <source>
        <dbReference type="EMBL" id="KAF6027343.1"/>
    </source>
</evidence>
<keyword evidence="3" id="KW-0326">Glycosidase</keyword>
<dbReference type="GO" id="GO:0004553">
    <property type="term" value="F:hydrolase activity, hydrolyzing O-glycosyl compounds"/>
    <property type="evidence" value="ECO:0007669"/>
    <property type="project" value="InterPro"/>
</dbReference>
<protein>
    <submittedName>
        <fullName evidence="7">GLB1L2</fullName>
    </submittedName>
</protein>
<dbReference type="GO" id="GO:0005975">
    <property type="term" value="P:carbohydrate metabolic process"/>
    <property type="evidence" value="ECO:0007669"/>
    <property type="project" value="InterPro"/>
</dbReference>
<keyword evidence="2" id="KW-0378">Hydrolase</keyword>
<gene>
    <name evidence="7" type="ORF">EB796_014349</name>
</gene>
<name>A0A7J7JN93_BUGNE</name>
<dbReference type="EMBL" id="VXIV02002106">
    <property type="protein sequence ID" value="KAF6027343.1"/>
    <property type="molecule type" value="Genomic_DNA"/>
</dbReference>
<dbReference type="Gene3D" id="2.60.120.260">
    <property type="entry name" value="Galactose-binding domain-like"/>
    <property type="match status" value="2"/>
</dbReference>
<keyword evidence="8" id="KW-1185">Reference proteome</keyword>
<evidence type="ECO:0000256" key="1">
    <source>
        <dbReference type="ARBA" id="ARBA00009809"/>
    </source>
</evidence>
<dbReference type="AlphaFoldDB" id="A0A7J7JN93"/>
<dbReference type="InterPro" id="IPR008979">
    <property type="entry name" value="Galactose-bd-like_sf"/>
</dbReference>
<evidence type="ECO:0000259" key="6">
    <source>
        <dbReference type="Pfam" id="PF21467"/>
    </source>
</evidence>
<comment type="caution">
    <text evidence="7">The sequence shown here is derived from an EMBL/GenBank/DDBJ whole genome shotgun (WGS) entry which is preliminary data.</text>
</comment>
<sequence length="397" mass="45259">MILSLLEKWQPSMPRMCMEFWTGWFDHWGDKHQTESINKYNENLKFVLQNYGNINFYMFHGGTNFAFMNGANELVNRINTQHPPTYLADVTSYDYDALLTERGDTTPKYHLTVELLSKYKSEVVYLGDCPTRIVTLPAPHQYDDVMLNTGLSMDGVLRSAVSVDIKGNAVTMEMLPVNNGNGQSYGWILYRKTIEKGGKVKVRGQVRDRTLVFLDKKLVTTFDCDTPDFQFELGSAGVLDFLVENMGRANYQTIGQSIIHNQRKGLNNTVTIDDVALSDWSVYSLDFTEDHLNRIKKEKFSRIKKIKASPAIFKGYLKVTSSSSLADTFLDMRGWGKGIVILNGRNLGRYWPVKGPTKTLYVPGVWLSQGDNEFMVFEIEEIPSDRTLKFRKTPVLG</sequence>
<dbReference type="SUPFAM" id="SSF51445">
    <property type="entry name" value="(Trans)glycosidases"/>
    <property type="match status" value="1"/>
</dbReference>
<dbReference type="PANTHER" id="PTHR23421">
    <property type="entry name" value="BETA-GALACTOSIDASE RELATED"/>
    <property type="match status" value="1"/>
</dbReference>
<feature type="domain" description="Beta-galactosidase 1-like first all-beta" evidence="5">
    <location>
        <begin position="182"/>
        <end position="286"/>
    </location>
</feature>
<reference evidence="7" key="1">
    <citation type="submission" date="2020-06" db="EMBL/GenBank/DDBJ databases">
        <title>Draft genome of Bugula neritina, a colonial animal packing powerful symbionts and potential medicines.</title>
        <authorList>
            <person name="Rayko M."/>
        </authorList>
    </citation>
    <scope>NUCLEOTIDE SEQUENCE [LARGE SCALE GENOMIC DNA]</scope>
    <source>
        <strain evidence="7">Kwan_BN1</strain>
    </source>
</reference>
<dbReference type="Pfam" id="PF21317">
    <property type="entry name" value="BetaGal_ABD_1"/>
    <property type="match status" value="1"/>
</dbReference>
<evidence type="ECO:0000256" key="2">
    <source>
        <dbReference type="ARBA" id="ARBA00022801"/>
    </source>
</evidence>
<dbReference type="InterPro" id="IPR017853">
    <property type="entry name" value="GH"/>
</dbReference>
<dbReference type="PRINTS" id="PR00742">
    <property type="entry name" value="GLHYDRLASE35"/>
</dbReference>
<dbReference type="InterPro" id="IPR001944">
    <property type="entry name" value="Glycoside_Hdrlase_35"/>
</dbReference>
<dbReference type="InterPro" id="IPR031330">
    <property type="entry name" value="Gly_Hdrlase_35_cat"/>
</dbReference>
<dbReference type="Proteomes" id="UP000593567">
    <property type="component" value="Unassembled WGS sequence"/>
</dbReference>
<dbReference type="Pfam" id="PF01301">
    <property type="entry name" value="Glyco_hydro_35"/>
    <property type="match status" value="1"/>
</dbReference>
<comment type="similarity">
    <text evidence="1">Belongs to the glycosyl hydrolase 35 family.</text>
</comment>
<dbReference type="InterPro" id="IPR048912">
    <property type="entry name" value="BetaGal1-like_ABD1"/>
</dbReference>
<dbReference type="InterPro" id="IPR048913">
    <property type="entry name" value="BetaGal_gal-bd"/>
</dbReference>
<feature type="domain" description="Beta-galactosidase galactose-binding" evidence="6">
    <location>
        <begin position="310"/>
        <end position="372"/>
    </location>
</feature>
<dbReference type="SUPFAM" id="SSF49785">
    <property type="entry name" value="Galactose-binding domain-like"/>
    <property type="match status" value="1"/>
</dbReference>
<accession>A0A7J7JN93</accession>
<proteinExistence type="inferred from homology"/>
<evidence type="ECO:0000313" key="8">
    <source>
        <dbReference type="Proteomes" id="UP000593567"/>
    </source>
</evidence>
<evidence type="ECO:0000256" key="3">
    <source>
        <dbReference type="ARBA" id="ARBA00023295"/>
    </source>
</evidence>
<dbReference type="Pfam" id="PF21467">
    <property type="entry name" value="BetaGal_gal-bd"/>
    <property type="match status" value="1"/>
</dbReference>
<organism evidence="7 8">
    <name type="scientific">Bugula neritina</name>
    <name type="common">Brown bryozoan</name>
    <name type="synonym">Sertularia neritina</name>
    <dbReference type="NCBI Taxonomy" id="10212"/>
    <lineage>
        <taxon>Eukaryota</taxon>
        <taxon>Metazoa</taxon>
        <taxon>Spiralia</taxon>
        <taxon>Lophotrochozoa</taxon>
        <taxon>Bryozoa</taxon>
        <taxon>Gymnolaemata</taxon>
        <taxon>Cheilostomatida</taxon>
        <taxon>Flustrina</taxon>
        <taxon>Buguloidea</taxon>
        <taxon>Bugulidae</taxon>
        <taxon>Bugula</taxon>
    </lineage>
</organism>
<dbReference type="OrthoDB" id="1657402at2759"/>
<dbReference type="Gene3D" id="3.20.20.80">
    <property type="entry name" value="Glycosidases"/>
    <property type="match status" value="1"/>
</dbReference>
<evidence type="ECO:0000259" key="5">
    <source>
        <dbReference type="Pfam" id="PF21317"/>
    </source>
</evidence>
<evidence type="ECO:0000259" key="4">
    <source>
        <dbReference type="Pfam" id="PF01301"/>
    </source>
</evidence>